<keyword evidence="3" id="KW-1185">Reference proteome</keyword>
<dbReference type="InterPro" id="IPR055481">
    <property type="entry name" value="DUF7053"/>
</dbReference>
<dbReference type="EMBL" id="BFAD01000006">
    <property type="protein sequence ID" value="GBE84462.1"/>
    <property type="molecule type" value="Genomic_DNA"/>
</dbReference>
<dbReference type="STRING" id="139825.A0A401GQH9"/>
<name>A0A401GQH9_9APHY</name>
<evidence type="ECO:0000259" key="1">
    <source>
        <dbReference type="Pfam" id="PF23155"/>
    </source>
</evidence>
<dbReference type="OrthoDB" id="3246050at2759"/>
<evidence type="ECO:0000313" key="2">
    <source>
        <dbReference type="EMBL" id="GBE84462.1"/>
    </source>
</evidence>
<dbReference type="Proteomes" id="UP000287166">
    <property type="component" value="Unassembled WGS sequence"/>
</dbReference>
<dbReference type="InParanoid" id="A0A401GQH9"/>
<gene>
    <name evidence="2" type="ORF">SCP_0604410</name>
</gene>
<dbReference type="Pfam" id="PF23155">
    <property type="entry name" value="DUF7053"/>
    <property type="match status" value="1"/>
</dbReference>
<dbReference type="GeneID" id="38781379"/>
<organism evidence="2 3">
    <name type="scientific">Sparassis crispa</name>
    <dbReference type="NCBI Taxonomy" id="139825"/>
    <lineage>
        <taxon>Eukaryota</taxon>
        <taxon>Fungi</taxon>
        <taxon>Dikarya</taxon>
        <taxon>Basidiomycota</taxon>
        <taxon>Agaricomycotina</taxon>
        <taxon>Agaricomycetes</taxon>
        <taxon>Polyporales</taxon>
        <taxon>Sparassidaceae</taxon>
        <taxon>Sparassis</taxon>
    </lineage>
</organism>
<dbReference type="SUPFAM" id="SSF55961">
    <property type="entry name" value="Bet v1-like"/>
    <property type="match status" value="1"/>
</dbReference>
<evidence type="ECO:0000313" key="3">
    <source>
        <dbReference type="Proteomes" id="UP000287166"/>
    </source>
</evidence>
<reference evidence="2 3" key="1">
    <citation type="journal article" date="2018" name="Sci. Rep.">
        <title>Genome sequence of the cauliflower mushroom Sparassis crispa (Hanabiratake) and its association with beneficial usage.</title>
        <authorList>
            <person name="Kiyama R."/>
            <person name="Furutani Y."/>
            <person name="Kawaguchi K."/>
            <person name="Nakanishi T."/>
        </authorList>
    </citation>
    <scope>NUCLEOTIDE SEQUENCE [LARGE SCALE GENOMIC DNA]</scope>
</reference>
<sequence>MSLFFLTRTVSLNKRISVPVDDVLRTLHDSQAIIELNPLVVDVAPDAADPNLYHVTDILSVLGLRIPTKYTTKFQLVEDGFDSRTEAGLKTSLNDCWRARAVEGGTEVTEVVTIKAFFLVMPFVAGNLEQSHQDLLNQLAAKLESSD</sequence>
<protein>
    <recommendedName>
        <fullName evidence="1">DUF7053 domain-containing protein</fullName>
    </recommendedName>
</protein>
<dbReference type="RefSeq" id="XP_027615375.1">
    <property type="nucleotide sequence ID" value="XM_027759574.1"/>
</dbReference>
<comment type="caution">
    <text evidence="2">The sequence shown here is derived from an EMBL/GenBank/DDBJ whole genome shotgun (WGS) entry which is preliminary data.</text>
</comment>
<accession>A0A401GQH9</accession>
<dbReference type="AlphaFoldDB" id="A0A401GQH9"/>
<feature type="domain" description="DUF7053" evidence="1">
    <location>
        <begin position="18"/>
        <end position="144"/>
    </location>
</feature>
<proteinExistence type="predicted"/>